<protein>
    <recommendedName>
        <fullName evidence="3">DNA topoisomerase</fullName>
        <ecNumber evidence="3">5.6.2.1</ecNumber>
    </recommendedName>
</protein>
<dbReference type="Gene3D" id="3.30.66.10">
    <property type="entry name" value="DNA topoisomerase I domain"/>
    <property type="match status" value="1"/>
</dbReference>
<reference evidence="9 10" key="1">
    <citation type="submission" date="2020-07" db="EMBL/GenBank/DDBJ databases">
        <title>Sequencing the genomes of 1000 actinobacteria strains.</title>
        <authorList>
            <person name="Klenk H.-P."/>
        </authorList>
    </citation>
    <scope>NUCLEOTIDE SEQUENCE [LARGE SCALE GENOMIC DNA]</scope>
    <source>
        <strain evidence="9 10">DSM 44442</strain>
    </source>
</reference>
<sequence length="338" mass="37603">MRRSDPDAAGITRVRRGRGFRYYGPDGAPVTDPEELGRIRDLAVPPAWRQVWICPVREGHIQARGTDDEGRLQYVYHPEWRRRRDREKFEDVLAFAERLPRIRAAVAGHLDRRGLDRERVLATALRLVDLGLLRAGGEAYAARNDSYGAASLLREHVRRTRGTVVVEFPGKSGRIWRFVCAEPGVHRAVAGLQRVRSPGQGLFAYRDGEQWREVRSEDLNAYLSEVAGADHTVKEFRTWHATVLAAIGVAVAGEVGDAAARARLVAHVTREVAAHLGNSEAVARDSYIDPRVFRLHERGVTVSASLSALGCEAAPGEPATRGRVERAVLRMLREHPDA</sequence>
<keyword evidence="4" id="KW-0799">Topoisomerase</keyword>
<comment type="caution">
    <text evidence="9">The sequence shown here is derived from an EMBL/GenBank/DDBJ whole genome shotgun (WGS) entry which is preliminary data.</text>
</comment>
<organism evidence="9 10">
    <name type="scientific">Nocardiopsis aegyptia</name>
    <dbReference type="NCBI Taxonomy" id="220378"/>
    <lineage>
        <taxon>Bacteria</taxon>
        <taxon>Bacillati</taxon>
        <taxon>Actinomycetota</taxon>
        <taxon>Actinomycetes</taxon>
        <taxon>Streptosporangiales</taxon>
        <taxon>Nocardiopsidaceae</taxon>
        <taxon>Nocardiopsis</taxon>
    </lineage>
</organism>
<evidence type="ECO:0000256" key="5">
    <source>
        <dbReference type="ARBA" id="ARBA00023125"/>
    </source>
</evidence>
<proteinExistence type="inferred from homology"/>
<dbReference type="GO" id="GO:0003917">
    <property type="term" value="F:DNA topoisomerase type I (single strand cut, ATP-independent) activity"/>
    <property type="evidence" value="ECO:0007669"/>
    <property type="project" value="UniProtKB-EC"/>
</dbReference>
<dbReference type="InterPro" id="IPR051062">
    <property type="entry name" value="Topoisomerase_IB"/>
</dbReference>
<evidence type="ECO:0000256" key="4">
    <source>
        <dbReference type="ARBA" id="ARBA00023029"/>
    </source>
</evidence>
<dbReference type="PANTHER" id="PTHR10290">
    <property type="entry name" value="DNA TOPOISOMERASE I"/>
    <property type="match status" value="1"/>
</dbReference>
<accession>A0A7Z0JCA6</accession>
<dbReference type="Pfam" id="PF01028">
    <property type="entry name" value="Topoisom_I"/>
    <property type="match status" value="1"/>
</dbReference>
<dbReference type="GO" id="GO:0003677">
    <property type="term" value="F:DNA binding"/>
    <property type="evidence" value="ECO:0007669"/>
    <property type="project" value="UniProtKB-KW"/>
</dbReference>
<dbReference type="PROSITE" id="PS52038">
    <property type="entry name" value="TOPO_IB_2"/>
    <property type="match status" value="1"/>
</dbReference>
<dbReference type="PRINTS" id="PR00416">
    <property type="entry name" value="EUTPISMRASEI"/>
</dbReference>
<name>A0A7Z0JCA6_9ACTN</name>
<dbReference type="EMBL" id="JACCFS010000001">
    <property type="protein sequence ID" value="NYJ36767.1"/>
    <property type="molecule type" value="Genomic_DNA"/>
</dbReference>
<keyword evidence="6 9" id="KW-0413">Isomerase</keyword>
<evidence type="ECO:0000256" key="3">
    <source>
        <dbReference type="ARBA" id="ARBA00012891"/>
    </source>
</evidence>
<dbReference type="InterPro" id="IPR011010">
    <property type="entry name" value="DNA_brk_join_enz"/>
</dbReference>
<comment type="similarity">
    <text evidence="2">Belongs to the type IB topoisomerase family.</text>
</comment>
<comment type="catalytic activity">
    <reaction evidence="1">
        <text>ATP-independent breakage of single-stranded DNA, followed by passage and rejoining.</text>
        <dbReference type="EC" id="5.6.2.1"/>
    </reaction>
</comment>
<feature type="domain" description="DNA topoisomerase IB N-terminal" evidence="8">
    <location>
        <begin position="19"/>
        <end position="67"/>
    </location>
</feature>
<dbReference type="SUPFAM" id="SSF56349">
    <property type="entry name" value="DNA breaking-rejoining enzymes"/>
    <property type="match status" value="1"/>
</dbReference>
<feature type="domain" description="DNA topoisomerase I catalytic core eukaryotic-type" evidence="7">
    <location>
        <begin position="79"/>
        <end position="284"/>
    </location>
</feature>
<dbReference type="AlphaFoldDB" id="A0A7Z0JCA6"/>
<evidence type="ECO:0000259" key="8">
    <source>
        <dbReference type="Pfam" id="PF21338"/>
    </source>
</evidence>
<keyword evidence="5" id="KW-0238">DNA-binding</keyword>
<dbReference type="InterPro" id="IPR001631">
    <property type="entry name" value="TopoI"/>
</dbReference>
<evidence type="ECO:0000256" key="6">
    <source>
        <dbReference type="ARBA" id="ARBA00023235"/>
    </source>
</evidence>
<dbReference type="Gene3D" id="1.10.132.120">
    <property type="match status" value="1"/>
</dbReference>
<dbReference type="Gene3D" id="3.90.15.10">
    <property type="entry name" value="Topoisomerase I, Chain A, domain 3"/>
    <property type="match status" value="1"/>
</dbReference>
<keyword evidence="10" id="KW-1185">Reference proteome</keyword>
<dbReference type="PANTHER" id="PTHR10290:SF3">
    <property type="entry name" value="DNA TOPOISOMERASE 1"/>
    <property type="match status" value="1"/>
</dbReference>
<dbReference type="RefSeq" id="WP_179826923.1">
    <property type="nucleotide sequence ID" value="NZ_JACCFS010000001.1"/>
</dbReference>
<evidence type="ECO:0000313" key="9">
    <source>
        <dbReference type="EMBL" id="NYJ36767.1"/>
    </source>
</evidence>
<dbReference type="EC" id="5.6.2.1" evidence="3"/>
<evidence type="ECO:0000256" key="1">
    <source>
        <dbReference type="ARBA" id="ARBA00000213"/>
    </source>
</evidence>
<dbReference type="Proteomes" id="UP000572051">
    <property type="component" value="Unassembled WGS sequence"/>
</dbReference>
<dbReference type="InterPro" id="IPR035447">
    <property type="entry name" value="DNA_topo_I_N_sf"/>
</dbReference>
<dbReference type="GO" id="GO:0006265">
    <property type="term" value="P:DNA topological change"/>
    <property type="evidence" value="ECO:0007669"/>
    <property type="project" value="InterPro"/>
</dbReference>
<dbReference type="SUPFAM" id="SSF55869">
    <property type="entry name" value="DNA topoisomerase I domain"/>
    <property type="match status" value="1"/>
</dbReference>
<evidence type="ECO:0000313" key="10">
    <source>
        <dbReference type="Proteomes" id="UP000572051"/>
    </source>
</evidence>
<evidence type="ECO:0000259" key="7">
    <source>
        <dbReference type="Pfam" id="PF01028"/>
    </source>
</evidence>
<evidence type="ECO:0000256" key="2">
    <source>
        <dbReference type="ARBA" id="ARBA00006645"/>
    </source>
</evidence>
<dbReference type="Pfam" id="PF21338">
    <property type="entry name" value="Top1B_N_bact"/>
    <property type="match status" value="1"/>
</dbReference>
<dbReference type="InterPro" id="IPR049331">
    <property type="entry name" value="Top1B_N_bact"/>
</dbReference>
<dbReference type="InterPro" id="IPR014711">
    <property type="entry name" value="TopoI_cat_a-hlx-sub_euk"/>
</dbReference>
<dbReference type="InterPro" id="IPR013500">
    <property type="entry name" value="TopoI_cat_euk"/>
</dbReference>
<gene>
    <name evidence="9" type="ORF">HNR10_004648</name>
</gene>